<dbReference type="Pfam" id="PF02618">
    <property type="entry name" value="YceG"/>
    <property type="match status" value="1"/>
</dbReference>
<dbReference type="PANTHER" id="PTHR30518">
    <property type="entry name" value="ENDOLYTIC MUREIN TRANSGLYCOSYLASE"/>
    <property type="match status" value="1"/>
</dbReference>
<comment type="similarity">
    <text evidence="7">Belongs to the transglycosylase MltG family.</text>
</comment>
<evidence type="ECO:0000313" key="10">
    <source>
        <dbReference type="Proteomes" id="UP001165092"/>
    </source>
</evidence>
<dbReference type="EMBL" id="BSQG01000003">
    <property type="protein sequence ID" value="GLU48122.1"/>
    <property type="molecule type" value="Genomic_DNA"/>
</dbReference>
<feature type="region of interest" description="Disordered" evidence="8">
    <location>
        <begin position="1"/>
        <end position="324"/>
    </location>
</feature>
<organism evidence="9 10">
    <name type="scientific">Nocardiopsis ansamitocini</name>
    <dbReference type="NCBI Taxonomy" id="1670832"/>
    <lineage>
        <taxon>Bacteria</taxon>
        <taxon>Bacillati</taxon>
        <taxon>Actinomycetota</taxon>
        <taxon>Actinomycetes</taxon>
        <taxon>Streptosporangiales</taxon>
        <taxon>Nocardiopsidaceae</taxon>
        <taxon>Nocardiopsis</taxon>
    </lineage>
</organism>
<protein>
    <recommendedName>
        <fullName evidence="7">Endolytic murein transglycosylase</fullName>
        <ecNumber evidence="7">4.2.2.29</ecNumber>
    </recommendedName>
    <alternativeName>
        <fullName evidence="7">Peptidoglycan lytic transglycosylase</fullName>
    </alternativeName>
    <alternativeName>
        <fullName evidence="7">Peptidoglycan polymerization terminase</fullName>
    </alternativeName>
</protein>
<dbReference type="NCBIfam" id="TIGR00247">
    <property type="entry name" value="endolytic transglycosylase MltG"/>
    <property type="match status" value="1"/>
</dbReference>
<dbReference type="RefSeq" id="WP_285759504.1">
    <property type="nucleotide sequence ID" value="NZ_BSQG01000003.1"/>
</dbReference>
<gene>
    <name evidence="7" type="primary">mltG</name>
    <name evidence="9" type="ORF">Nans01_24730</name>
</gene>
<evidence type="ECO:0000313" key="9">
    <source>
        <dbReference type="EMBL" id="GLU48122.1"/>
    </source>
</evidence>
<dbReference type="GO" id="GO:0071555">
    <property type="term" value="P:cell wall organization"/>
    <property type="evidence" value="ECO:0007669"/>
    <property type="project" value="UniProtKB-KW"/>
</dbReference>
<keyword evidence="2 7" id="KW-0812">Transmembrane</keyword>
<dbReference type="GO" id="GO:0009252">
    <property type="term" value="P:peptidoglycan biosynthetic process"/>
    <property type="evidence" value="ECO:0007669"/>
    <property type="project" value="UniProtKB-UniRule"/>
</dbReference>
<keyword evidence="5 7" id="KW-0456">Lyase</keyword>
<keyword evidence="1 7" id="KW-1003">Cell membrane</keyword>
<dbReference type="AlphaFoldDB" id="A0A9W6UIW7"/>
<comment type="catalytic activity">
    <reaction evidence="7">
        <text>a peptidoglycan chain = a peptidoglycan chain with N-acetyl-1,6-anhydromuramyl-[peptide] at the reducing end + a peptidoglycan chain with N-acetylglucosamine at the non-reducing end.</text>
        <dbReference type="EC" id="4.2.2.29"/>
    </reaction>
</comment>
<name>A0A9W6UIW7_9ACTN</name>
<dbReference type="GO" id="GO:0008932">
    <property type="term" value="F:lytic endotransglycosylase activity"/>
    <property type="evidence" value="ECO:0007669"/>
    <property type="project" value="UniProtKB-UniRule"/>
</dbReference>
<feature type="compositionally biased region" description="Basic residues" evidence="8">
    <location>
        <begin position="311"/>
        <end position="324"/>
    </location>
</feature>
<sequence length="675" mass="73522">MSGNDHHIDRPRASRSPRDPRVRRPEPVTDPWQSADDAEFRRRGEPGARAHRDEHGVGRRGEGPAPEEADRPRTPAAGLDLGADTERPRGRRRRPGPADTGSMPRIQDDTAAPVADPLQEQPRGRRRRSDTGAEELGAHPGTGPIPTDRRRGPRRRPSYDELAPESDRSSGRGPDPLDDAPPPRRRPRAVADEGTGEQTGAFAAPADSDPVDTPRRVRRGAEPADGRRSRRAEPAEEPVEALVGVPGGDPAPERGSRRSRRERDIDSDPEEGTGSLPLPFDAEEHGEDDEDERPRSRRSRRGDDDDDRGGRRGGGRRKAKGKRKRKGGFASFSAVMVLVVLLGVGGFGGYTLLSTYVIPPDYSGEGNGEVEIVIENGDSGTTIAQKLEEAGVVKSVRAFTNELRGQNANFAPGTYLLRSQMSGAAAVQLLLTPEARVGVRLTIPEGLRAVEILPLIAEETGMEPADLGAAYADEEALDLPDYAENGPEGFLFPDTYQIDPGTTAADLLKQMVDRHKSVAEEIDLVERAEAIGYTPNEVMATAAIIQAETGRVEDMGKISRVVYNRLDINMQLGMDSTCFYVLDEYGTALNDDQLIRCRDSGSDYRTYYRTGLPIGPIVSPGADAIEAALEPEEGEWLFFVATDPSSLVTKFAVTEAEFTQLKEEFEANRLAQAQE</sequence>
<proteinExistence type="inferred from homology"/>
<keyword evidence="4 7" id="KW-0472">Membrane</keyword>
<dbReference type="PANTHER" id="PTHR30518:SF2">
    <property type="entry name" value="ENDOLYTIC MUREIN TRANSGLYCOSYLASE"/>
    <property type="match status" value="1"/>
</dbReference>
<evidence type="ECO:0000256" key="7">
    <source>
        <dbReference type="HAMAP-Rule" id="MF_02065"/>
    </source>
</evidence>
<feature type="compositionally biased region" description="Basic and acidic residues" evidence="8">
    <location>
        <begin position="251"/>
        <end position="266"/>
    </location>
</feature>
<keyword evidence="10" id="KW-1185">Reference proteome</keyword>
<evidence type="ECO:0000256" key="1">
    <source>
        <dbReference type="ARBA" id="ARBA00022475"/>
    </source>
</evidence>
<reference evidence="9" key="1">
    <citation type="submission" date="2023-02" db="EMBL/GenBank/DDBJ databases">
        <title>Nocardiopsis ansamitocini NBRC 112285.</title>
        <authorList>
            <person name="Ichikawa N."/>
            <person name="Sato H."/>
            <person name="Tonouchi N."/>
        </authorList>
    </citation>
    <scope>NUCLEOTIDE SEQUENCE</scope>
    <source>
        <strain evidence="9">NBRC 112285</strain>
    </source>
</reference>
<dbReference type="HAMAP" id="MF_02065">
    <property type="entry name" value="MltG"/>
    <property type="match status" value="1"/>
</dbReference>
<evidence type="ECO:0000256" key="8">
    <source>
        <dbReference type="SAM" id="MobiDB-lite"/>
    </source>
</evidence>
<feature type="compositionally biased region" description="Basic and acidic residues" evidence="8">
    <location>
        <begin position="1"/>
        <end position="27"/>
    </location>
</feature>
<feature type="compositionally biased region" description="Low complexity" evidence="8">
    <location>
        <begin position="240"/>
        <end position="250"/>
    </location>
</feature>
<keyword evidence="6 7" id="KW-0961">Cell wall biogenesis/degradation</keyword>
<dbReference type="InterPro" id="IPR003770">
    <property type="entry name" value="MLTG-like"/>
</dbReference>
<comment type="subcellular location">
    <subcellularLocation>
        <location evidence="7">Cell membrane</location>
        <topology evidence="7">Single-pass membrane protein</topology>
    </subcellularLocation>
</comment>
<comment type="caution">
    <text evidence="9">The sequence shown here is derived from an EMBL/GenBank/DDBJ whole genome shotgun (WGS) entry which is preliminary data.</text>
</comment>
<feature type="compositionally biased region" description="Basic and acidic residues" evidence="8">
    <location>
        <begin position="212"/>
        <end position="234"/>
    </location>
</feature>
<dbReference type="Proteomes" id="UP001165092">
    <property type="component" value="Unassembled WGS sequence"/>
</dbReference>
<dbReference type="GO" id="GO:0005886">
    <property type="term" value="C:plasma membrane"/>
    <property type="evidence" value="ECO:0007669"/>
    <property type="project" value="UniProtKB-SubCell"/>
</dbReference>
<evidence type="ECO:0000256" key="5">
    <source>
        <dbReference type="ARBA" id="ARBA00023239"/>
    </source>
</evidence>
<evidence type="ECO:0000256" key="3">
    <source>
        <dbReference type="ARBA" id="ARBA00022989"/>
    </source>
</evidence>
<feature type="compositionally biased region" description="Basic and acidic residues" evidence="8">
    <location>
        <begin position="38"/>
        <end position="73"/>
    </location>
</feature>
<dbReference type="EC" id="4.2.2.29" evidence="7"/>
<evidence type="ECO:0000256" key="2">
    <source>
        <dbReference type="ARBA" id="ARBA00022692"/>
    </source>
</evidence>
<feature type="transmembrane region" description="Helical" evidence="7">
    <location>
        <begin position="327"/>
        <end position="353"/>
    </location>
</feature>
<evidence type="ECO:0000256" key="4">
    <source>
        <dbReference type="ARBA" id="ARBA00023136"/>
    </source>
</evidence>
<comment type="function">
    <text evidence="7">Functions as a peptidoglycan terminase that cleaves nascent peptidoglycan strands endolytically to terminate their elongation.</text>
</comment>
<evidence type="ECO:0000256" key="6">
    <source>
        <dbReference type="ARBA" id="ARBA00023316"/>
    </source>
</evidence>
<accession>A0A9W6UIW7</accession>
<feature type="site" description="Important for catalytic activity" evidence="7">
    <location>
        <position position="548"/>
    </location>
</feature>
<dbReference type="Gene3D" id="3.30.1490.480">
    <property type="entry name" value="Endolytic murein transglycosylase"/>
    <property type="match status" value="1"/>
</dbReference>
<keyword evidence="3 7" id="KW-1133">Transmembrane helix</keyword>